<accession>A0ACD3RSI5</accession>
<gene>
    <name evidence="1" type="ORF">E3U43_012658</name>
</gene>
<reference evidence="1" key="1">
    <citation type="submission" date="2018-11" db="EMBL/GenBank/DDBJ databases">
        <title>The sequence and de novo assembly of Larimichthys crocea genome using PacBio and Hi-C technologies.</title>
        <authorList>
            <person name="Xu P."/>
            <person name="Chen B."/>
            <person name="Zhou Z."/>
            <person name="Ke Q."/>
            <person name="Wu Y."/>
            <person name="Bai H."/>
            <person name="Pu F."/>
        </authorList>
    </citation>
    <scope>NUCLEOTIDE SEQUENCE</scope>
    <source>
        <tissue evidence="1">Muscle</tissue>
    </source>
</reference>
<organism evidence="1 2">
    <name type="scientific">Larimichthys crocea</name>
    <name type="common">Large yellow croaker</name>
    <name type="synonym">Pseudosciaena crocea</name>
    <dbReference type="NCBI Taxonomy" id="215358"/>
    <lineage>
        <taxon>Eukaryota</taxon>
        <taxon>Metazoa</taxon>
        <taxon>Chordata</taxon>
        <taxon>Craniata</taxon>
        <taxon>Vertebrata</taxon>
        <taxon>Euteleostomi</taxon>
        <taxon>Actinopterygii</taxon>
        <taxon>Neopterygii</taxon>
        <taxon>Teleostei</taxon>
        <taxon>Neoteleostei</taxon>
        <taxon>Acanthomorphata</taxon>
        <taxon>Eupercaria</taxon>
        <taxon>Sciaenidae</taxon>
        <taxon>Larimichthys</taxon>
    </lineage>
</organism>
<evidence type="ECO:0000313" key="1">
    <source>
        <dbReference type="EMBL" id="TMS22393.1"/>
    </source>
</evidence>
<name>A0ACD3RSI5_LARCR</name>
<sequence length="396" mass="44061">MWIFSVLHQHKLHSVWTRSLQKPGLISRVGSQFASYHFTATLLCPEDSTALKRRRRVSIASSVQRKPVASDGWQDRERSGQSKAWKNDIPVLQKPNQRRGEDNRVSSELRKLCMEDFPADRERQLKQKSTPDSKAENYEIVFGIAPCVLALTQGRRKAHKLFVKDGEASLRASMLKVCEEAHRRGVQIHRVSKKDLDKMSSGRVHQGVCLQASPLRYLTENSDSAPKRNNNTPLWLVLEGIQDPMNLGAILRSAYFLGVDRVASSLRSSCPLSPVVSKASSGVMEVIGVYGYKNLEDMLRSKVEQGWQVVGTVGAEAEQSNIPVTQCSDFQMTKPTLLLMGGEGEGLSKELLSLCQTLLTIPAGRELFPGIESLNVSVATGILLHSLLSSRRSTRR</sequence>
<dbReference type="Proteomes" id="UP000793456">
    <property type="component" value="Chromosome II"/>
</dbReference>
<protein>
    <submittedName>
        <fullName evidence="1">Uncharacterized protein</fullName>
    </submittedName>
</protein>
<keyword evidence="2" id="KW-1185">Reference proteome</keyword>
<comment type="caution">
    <text evidence="1">The sequence shown here is derived from an EMBL/GenBank/DDBJ whole genome shotgun (WGS) entry which is preliminary data.</text>
</comment>
<evidence type="ECO:0000313" key="2">
    <source>
        <dbReference type="Proteomes" id="UP000793456"/>
    </source>
</evidence>
<dbReference type="EMBL" id="CM011675">
    <property type="protein sequence ID" value="TMS22393.1"/>
    <property type="molecule type" value="Genomic_DNA"/>
</dbReference>
<proteinExistence type="predicted"/>